<protein>
    <recommendedName>
        <fullName evidence="3">Orn/DAP/Arg decarboxylase 2 C-terminal domain-containing protein</fullName>
    </recommendedName>
</protein>
<dbReference type="RefSeq" id="WP_379907581.1">
    <property type="nucleotide sequence ID" value="NZ_JBHSWE010000001.1"/>
</dbReference>
<evidence type="ECO:0000313" key="5">
    <source>
        <dbReference type="Proteomes" id="UP001596422"/>
    </source>
</evidence>
<name>A0ABW1ZUK5_9GAMM</name>
<dbReference type="InterPro" id="IPR022643">
    <property type="entry name" value="De-COase2_C"/>
</dbReference>
<reference evidence="5" key="1">
    <citation type="journal article" date="2019" name="Int. J. Syst. Evol. Microbiol.">
        <title>The Global Catalogue of Microorganisms (GCM) 10K type strain sequencing project: providing services to taxonomists for standard genome sequencing and annotation.</title>
        <authorList>
            <consortium name="The Broad Institute Genomics Platform"/>
            <consortium name="The Broad Institute Genome Sequencing Center for Infectious Disease"/>
            <person name="Wu L."/>
            <person name="Ma J."/>
        </authorList>
    </citation>
    <scope>NUCLEOTIDE SEQUENCE [LARGE SCALE GENOMIC DNA]</scope>
    <source>
        <strain evidence="5">NBRC 111756</strain>
    </source>
</reference>
<evidence type="ECO:0000259" key="3">
    <source>
        <dbReference type="Pfam" id="PF00278"/>
    </source>
</evidence>
<keyword evidence="5" id="KW-1185">Reference proteome</keyword>
<gene>
    <name evidence="4" type="ORF">ACFQDL_02090</name>
</gene>
<comment type="caution">
    <text evidence="4">The sequence shown here is derived from an EMBL/GenBank/DDBJ whole genome shotgun (WGS) entry which is preliminary data.</text>
</comment>
<dbReference type="Pfam" id="PF00278">
    <property type="entry name" value="Orn_DAP_Arg_deC"/>
    <property type="match status" value="1"/>
</dbReference>
<keyword evidence="2" id="KW-0663">Pyridoxal phosphate</keyword>
<dbReference type="Proteomes" id="UP001596422">
    <property type="component" value="Unassembled WGS sequence"/>
</dbReference>
<accession>A0ABW1ZUK5</accession>
<organism evidence="4 5">
    <name type="scientific">Marinobacterium aestuariivivens</name>
    <dbReference type="NCBI Taxonomy" id="1698799"/>
    <lineage>
        <taxon>Bacteria</taxon>
        <taxon>Pseudomonadati</taxon>
        <taxon>Pseudomonadota</taxon>
        <taxon>Gammaproteobacteria</taxon>
        <taxon>Oceanospirillales</taxon>
        <taxon>Oceanospirillaceae</taxon>
        <taxon>Marinobacterium</taxon>
    </lineage>
</organism>
<comment type="cofactor">
    <cofactor evidence="1">
        <name>pyridoxal 5'-phosphate</name>
        <dbReference type="ChEBI" id="CHEBI:597326"/>
    </cofactor>
</comment>
<dbReference type="SUPFAM" id="SSF50621">
    <property type="entry name" value="Alanine racemase C-terminal domain-like"/>
    <property type="match status" value="1"/>
</dbReference>
<sequence length="128" mass="13840">MLELGRYLVGEAGIYVCRVLERKSSRGTVYLITDGGLHHHLANSGNFGQVLRKNYPVLIGNRVAGEEQETVTIVGPLCTPLDILAEKVMLPKAQPGDWVVVRQSGAYGLTASPQQFLSHPTATEVLVG</sequence>
<dbReference type="PANTHER" id="PTHR43727">
    <property type="entry name" value="DIAMINOPIMELATE DECARBOXYLASE"/>
    <property type="match status" value="1"/>
</dbReference>
<evidence type="ECO:0000313" key="4">
    <source>
        <dbReference type="EMBL" id="MFC6669034.1"/>
    </source>
</evidence>
<evidence type="ECO:0000256" key="2">
    <source>
        <dbReference type="ARBA" id="ARBA00022898"/>
    </source>
</evidence>
<dbReference type="PANTHER" id="PTHR43727:SF2">
    <property type="entry name" value="GROUP IV DECARBOXYLASE"/>
    <property type="match status" value="1"/>
</dbReference>
<evidence type="ECO:0000256" key="1">
    <source>
        <dbReference type="ARBA" id="ARBA00001933"/>
    </source>
</evidence>
<feature type="domain" description="Orn/DAP/Arg decarboxylase 2 C-terminal" evidence="3">
    <location>
        <begin position="9"/>
        <end position="105"/>
    </location>
</feature>
<proteinExistence type="predicted"/>
<dbReference type="Gene3D" id="2.40.37.10">
    <property type="entry name" value="Lyase, Ornithine Decarboxylase, Chain A, domain 1"/>
    <property type="match status" value="1"/>
</dbReference>
<dbReference type="EMBL" id="JBHSWE010000001">
    <property type="protein sequence ID" value="MFC6669034.1"/>
    <property type="molecule type" value="Genomic_DNA"/>
</dbReference>
<dbReference type="InterPro" id="IPR009006">
    <property type="entry name" value="Ala_racemase/Decarboxylase_C"/>
</dbReference>